<keyword evidence="9" id="KW-0133">Cell shape</keyword>
<dbReference type="GO" id="GO:0071555">
    <property type="term" value="P:cell wall organization"/>
    <property type="evidence" value="ECO:0007669"/>
    <property type="project" value="UniProtKB-KW"/>
</dbReference>
<dbReference type="InterPro" id="IPR012338">
    <property type="entry name" value="Beta-lactam/transpept-like"/>
</dbReference>
<evidence type="ECO:0000256" key="11">
    <source>
        <dbReference type="ARBA" id="ARBA00023316"/>
    </source>
</evidence>
<evidence type="ECO:0000256" key="5">
    <source>
        <dbReference type="ARBA" id="ARBA00022645"/>
    </source>
</evidence>
<keyword evidence="16" id="KW-1133">Transmembrane helix</keyword>
<evidence type="ECO:0000256" key="12">
    <source>
        <dbReference type="ARBA" id="ARBA00034000"/>
    </source>
</evidence>
<proteinExistence type="inferred from homology"/>
<evidence type="ECO:0000256" key="3">
    <source>
        <dbReference type="ARBA" id="ARBA00007164"/>
    </source>
</evidence>
<evidence type="ECO:0000256" key="7">
    <source>
        <dbReference type="ARBA" id="ARBA00022729"/>
    </source>
</evidence>
<evidence type="ECO:0000256" key="13">
    <source>
        <dbReference type="PIRSR" id="PIRSR618044-1"/>
    </source>
</evidence>
<name>A0A6N3GN21_9CLOT</name>
<comment type="pathway">
    <text evidence="2">Cell wall biogenesis; peptidoglycan biosynthesis.</text>
</comment>
<keyword evidence="10" id="KW-0573">Peptidoglycan synthesis</keyword>
<evidence type="ECO:0000256" key="4">
    <source>
        <dbReference type="ARBA" id="ARBA00012448"/>
    </source>
</evidence>
<dbReference type="InterPro" id="IPR012907">
    <property type="entry name" value="Peptidase_S11_C"/>
</dbReference>
<keyword evidence="6" id="KW-0645">Protease</keyword>
<evidence type="ECO:0000256" key="1">
    <source>
        <dbReference type="ARBA" id="ARBA00003217"/>
    </source>
</evidence>
<feature type="transmembrane region" description="Helical" evidence="16">
    <location>
        <begin position="393"/>
        <end position="412"/>
    </location>
</feature>
<dbReference type="PRINTS" id="PR00725">
    <property type="entry name" value="DADACBPTASE1"/>
</dbReference>
<keyword evidence="11" id="KW-0961">Cell wall biogenesis/degradation</keyword>
<dbReference type="GO" id="GO:0008360">
    <property type="term" value="P:regulation of cell shape"/>
    <property type="evidence" value="ECO:0007669"/>
    <property type="project" value="UniProtKB-KW"/>
</dbReference>
<evidence type="ECO:0000259" key="17">
    <source>
        <dbReference type="SMART" id="SM00936"/>
    </source>
</evidence>
<organism evidence="18">
    <name type="scientific">Clostridium paraputrificum</name>
    <dbReference type="NCBI Taxonomy" id="29363"/>
    <lineage>
        <taxon>Bacteria</taxon>
        <taxon>Bacillati</taxon>
        <taxon>Bacillota</taxon>
        <taxon>Clostridia</taxon>
        <taxon>Eubacteriales</taxon>
        <taxon>Clostridiaceae</taxon>
        <taxon>Clostridium</taxon>
    </lineage>
</organism>
<keyword evidence="16" id="KW-0812">Transmembrane</keyword>
<dbReference type="InterPro" id="IPR001967">
    <property type="entry name" value="Peptidase_S11_N"/>
</dbReference>
<dbReference type="Gene3D" id="2.60.410.10">
    <property type="entry name" value="D-Ala-D-Ala carboxypeptidase, C-terminal domain"/>
    <property type="match status" value="1"/>
</dbReference>
<dbReference type="AlphaFoldDB" id="A0A6N3GN21"/>
<sequence length="437" mass="49178">MNNLFSYIKRFLSMLTLIIILSLLFLPCNIVYAESSPYLTTEGVTLLDADTGQILFSKNGDKKYYPASTTKIITATIILNEYDNLDTVVTVGKNPPFADGSSIGLREGEQITLEHLLLGLLLESGNDCAETLAEFNAGSKEAFAKKMNDFAKAIGANNSHFTNPSGLPDENHYTTPNDLALFMREAIKNPKFIEMTRTVMLQLPPSNLDGYERWLNNHNSILLKNSKYFYEYSLSAKRGYTSEARFTNVIASEKDGHRLIASFLMGESIEKVYSDAKTIFNYGYNNFTKNEVYKKGEVITEVAIDDNSSIPVLANEDVYYTTKNGASDKLNFSLEYTLPSKLAKMSLKKGEVITTAKVNIDGKTFKTIDLISGINRDYNNKLALMDFLKENKVLLITLGTALIILITLLTSVHRRRVKKKKFMNKWKKVINRKKVGR</sequence>
<dbReference type="Gene3D" id="3.40.710.10">
    <property type="entry name" value="DD-peptidase/beta-lactamase superfamily"/>
    <property type="match status" value="1"/>
</dbReference>
<dbReference type="InterPro" id="IPR015956">
    <property type="entry name" value="Peniciliin-bd_prot_C_sf"/>
</dbReference>
<dbReference type="SUPFAM" id="SSF56601">
    <property type="entry name" value="beta-lactamase/transpeptidase-like"/>
    <property type="match status" value="1"/>
</dbReference>
<keyword evidence="7" id="KW-0732">Signal</keyword>
<dbReference type="RefSeq" id="WP_156563141.1">
    <property type="nucleotide sequence ID" value="NZ_CACRTV010000086.1"/>
</dbReference>
<evidence type="ECO:0000256" key="9">
    <source>
        <dbReference type="ARBA" id="ARBA00022960"/>
    </source>
</evidence>
<evidence type="ECO:0000313" key="18">
    <source>
        <dbReference type="EMBL" id="VYU65089.1"/>
    </source>
</evidence>
<accession>A0A6N3GN21</accession>
<dbReference type="Pfam" id="PF00768">
    <property type="entry name" value="Peptidase_S11"/>
    <property type="match status" value="1"/>
</dbReference>
<evidence type="ECO:0000256" key="16">
    <source>
        <dbReference type="SAM" id="Phobius"/>
    </source>
</evidence>
<keyword evidence="8 18" id="KW-0378">Hydrolase</keyword>
<evidence type="ECO:0000256" key="14">
    <source>
        <dbReference type="PIRSR" id="PIRSR618044-2"/>
    </source>
</evidence>
<comment type="similarity">
    <text evidence="3 15">Belongs to the peptidase S11 family.</text>
</comment>
<comment type="function">
    <text evidence="1">Removes C-terminal D-alanyl residues from sugar-peptide cell wall precursors.</text>
</comment>
<evidence type="ECO:0000256" key="6">
    <source>
        <dbReference type="ARBA" id="ARBA00022670"/>
    </source>
</evidence>
<evidence type="ECO:0000256" key="15">
    <source>
        <dbReference type="RuleBase" id="RU004016"/>
    </source>
</evidence>
<dbReference type="PANTHER" id="PTHR21581">
    <property type="entry name" value="D-ALANYL-D-ALANINE CARBOXYPEPTIDASE"/>
    <property type="match status" value="1"/>
</dbReference>
<keyword evidence="5 18" id="KW-0121">Carboxypeptidase</keyword>
<feature type="binding site" evidence="14">
    <location>
        <position position="237"/>
    </location>
    <ligand>
        <name>substrate</name>
    </ligand>
</feature>
<reference evidence="18" key="1">
    <citation type="submission" date="2019-11" db="EMBL/GenBank/DDBJ databases">
        <authorList>
            <person name="Feng L."/>
        </authorList>
    </citation>
    <scope>NUCLEOTIDE SEQUENCE</scope>
    <source>
        <strain evidence="18">CParaputrificumLFYP93</strain>
    </source>
</reference>
<feature type="active site" evidence="13">
    <location>
        <position position="124"/>
    </location>
</feature>
<dbReference type="GO" id="GO:0009252">
    <property type="term" value="P:peptidoglycan biosynthetic process"/>
    <property type="evidence" value="ECO:0007669"/>
    <property type="project" value="UniProtKB-UniPathway"/>
</dbReference>
<feature type="active site" description="Proton acceptor" evidence="13">
    <location>
        <position position="71"/>
    </location>
</feature>
<dbReference type="EMBL" id="CACRTV010000086">
    <property type="protein sequence ID" value="VYU65089.1"/>
    <property type="molecule type" value="Genomic_DNA"/>
</dbReference>
<evidence type="ECO:0000256" key="10">
    <source>
        <dbReference type="ARBA" id="ARBA00022984"/>
    </source>
</evidence>
<gene>
    <name evidence="18" type="primary">dacB_3</name>
    <name evidence="18" type="ORF">CPLFYP93_03165</name>
</gene>
<comment type="catalytic activity">
    <reaction evidence="12">
        <text>Preferential cleavage: (Ac)2-L-Lys-D-Ala-|-D-Ala. Also transpeptidation of peptidyl-alanyl moieties that are N-acyl substituents of D-alanine.</text>
        <dbReference type="EC" id="3.4.16.4"/>
    </reaction>
</comment>
<feature type="domain" description="Peptidase S11 D-Ala-D-Ala carboxypeptidase A C-terminal" evidence="17">
    <location>
        <begin position="287"/>
        <end position="378"/>
    </location>
</feature>
<protein>
    <recommendedName>
        <fullName evidence="4">serine-type D-Ala-D-Ala carboxypeptidase</fullName>
        <ecNumber evidence="4">3.4.16.4</ecNumber>
    </recommendedName>
</protein>
<dbReference type="InterPro" id="IPR018044">
    <property type="entry name" value="Peptidase_S11"/>
</dbReference>
<dbReference type="SMART" id="SM00936">
    <property type="entry name" value="PBP5_C"/>
    <property type="match status" value="1"/>
</dbReference>
<dbReference type="PANTHER" id="PTHR21581:SF6">
    <property type="entry name" value="TRAFFICKING PROTEIN PARTICLE COMPLEX SUBUNIT 12"/>
    <property type="match status" value="1"/>
</dbReference>
<dbReference type="Pfam" id="PF07943">
    <property type="entry name" value="PBP5_C"/>
    <property type="match status" value="1"/>
</dbReference>
<dbReference type="UniPathway" id="UPA00219"/>
<dbReference type="GO" id="GO:0009002">
    <property type="term" value="F:serine-type D-Ala-D-Ala carboxypeptidase activity"/>
    <property type="evidence" value="ECO:0007669"/>
    <property type="project" value="UniProtKB-EC"/>
</dbReference>
<dbReference type="InterPro" id="IPR037167">
    <property type="entry name" value="Peptidase_S11_C_sf"/>
</dbReference>
<dbReference type="GO" id="GO:0006508">
    <property type="term" value="P:proteolysis"/>
    <property type="evidence" value="ECO:0007669"/>
    <property type="project" value="UniProtKB-KW"/>
</dbReference>
<dbReference type="SUPFAM" id="SSF69189">
    <property type="entry name" value="Penicillin-binding protein associated domain"/>
    <property type="match status" value="1"/>
</dbReference>
<evidence type="ECO:0000256" key="8">
    <source>
        <dbReference type="ARBA" id="ARBA00022801"/>
    </source>
</evidence>
<evidence type="ECO:0000256" key="2">
    <source>
        <dbReference type="ARBA" id="ARBA00004752"/>
    </source>
</evidence>
<feature type="active site" description="Acyl-ester intermediate" evidence="13">
    <location>
        <position position="68"/>
    </location>
</feature>
<keyword evidence="16" id="KW-0472">Membrane</keyword>
<dbReference type="EC" id="3.4.16.4" evidence="4"/>